<dbReference type="InterPro" id="IPR007864">
    <property type="entry name" value="UreE_C_dom"/>
</dbReference>
<dbReference type="Gene3D" id="2.60.260.20">
    <property type="entry name" value="Urease metallochaperone UreE, N-terminal domain"/>
    <property type="match status" value="1"/>
</dbReference>
<evidence type="ECO:0000313" key="8">
    <source>
        <dbReference type="Proteomes" id="UP000675920"/>
    </source>
</evidence>
<dbReference type="RefSeq" id="WP_051379004.1">
    <property type="nucleotide sequence ID" value="NZ_KI519499.1"/>
</dbReference>
<feature type="region of interest" description="Disordered" evidence="6">
    <location>
        <begin position="135"/>
        <end position="157"/>
    </location>
</feature>
<dbReference type="SMART" id="SM00988">
    <property type="entry name" value="UreE_N"/>
    <property type="match status" value="1"/>
</dbReference>
<accession>A0A8B6XA16</accession>
<dbReference type="Pfam" id="PF05194">
    <property type="entry name" value="UreE_C"/>
    <property type="match status" value="1"/>
</dbReference>
<dbReference type="GO" id="GO:0005737">
    <property type="term" value="C:cytoplasm"/>
    <property type="evidence" value="ECO:0007669"/>
    <property type="project" value="UniProtKB-SubCell"/>
</dbReference>
<proteinExistence type="inferred from homology"/>
<dbReference type="GO" id="GO:0065003">
    <property type="term" value="P:protein-containing complex assembly"/>
    <property type="evidence" value="ECO:0007669"/>
    <property type="project" value="InterPro"/>
</dbReference>
<dbReference type="HAMAP" id="MF_00822">
    <property type="entry name" value="UreE"/>
    <property type="match status" value="1"/>
</dbReference>
<comment type="subcellular location">
    <subcellularLocation>
        <location evidence="1 5">Cytoplasm</location>
    </subcellularLocation>
</comment>
<dbReference type="InterPro" id="IPR012406">
    <property type="entry name" value="UreE"/>
</dbReference>
<feature type="compositionally biased region" description="Basic and acidic residues" evidence="6">
    <location>
        <begin position="144"/>
        <end position="157"/>
    </location>
</feature>
<dbReference type="InterPro" id="IPR036118">
    <property type="entry name" value="UreE_N_sf"/>
</dbReference>
<keyword evidence="8" id="KW-1185">Reference proteome</keyword>
<evidence type="ECO:0000256" key="3">
    <source>
        <dbReference type="ARBA" id="ARBA00022596"/>
    </source>
</evidence>
<evidence type="ECO:0000256" key="6">
    <source>
        <dbReference type="SAM" id="MobiDB-lite"/>
    </source>
</evidence>
<name>A0A8B6XA16_9BURK</name>
<evidence type="ECO:0000256" key="4">
    <source>
        <dbReference type="ARBA" id="ARBA00023186"/>
    </source>
</evidence>
<dbReference type="SUPFAM" id="SSF69737">
    <property type="entry name" value="Urease metallochaperone UreE, C-terminal domain"/>
    <property type="match status" value="1"/>
</dbReference>
<feature type="domain" description="UreE urease accessory N-terminal" evidence="7">
    <location>
        <begin position="2"/>
        <end position="66"/>
    </location>
</feature>
<dbReference type="AlphaFoldDB" id="A0A8B6XA16"/>
<reference evidence="9" key="1">
    <citation type="submission" date="2025-08" db="UniProtKB">
        <authorList>
            <consortium name="RefSeq"/>
        </authorList>
    </citation>
    <scope>IDENTIFICATION</scope>
</reference>
<comment type="similarity">
    <text evidence="5">Belongs to the UreE family.</text>
</comment>
<evidence type="ECO:0000259" key="7">
    <source>
        <dbReference type="SMART" id="SM00988"/>
    </source>
</evidence>
<evidence type="ECO:0000256" key="1">
    <source>
        <dbReference type="ARBA" id="ARBA00004496"/>
    </source>
</evidence>
<dbReference type="GO" id="GO:0051082">
    <property type="term" value="F:unfolded protein binding"/>
    <property type="evidence" value="ECO:0007669"/>
    <property type="project" value="UniProtKB-UniRule"/>
</dbReference>
<dbReference type="GO" id="GO:0006457">
    <property type="term" value="P:protein folding"/>
    <property type="evidence" value="ECO:0007669"/>
    <property type="project" value="InterPro"/>
</dbReference>
<dbReference type="SUPFAM" id="SSF69287">
    <property type="entry name" value="Urease metallochaperone UreE, N-terminal domain"/>
    <property type="match status" value="1"/>
</dbReference>
<dbReference type="InterPro" id="IPR004029">
    <property type="entry name" value="UreE_N"/>
</dbReference>
<evidence type="ECO:0000256" key="2">
    <source>
        <dbReference type="ARBA" id="ARBA00022490"/>
    </source>
</evidence>
<dbReference type="Proteomes" id="UP000675920">
    <property type="component" value="Unplaced"/>
</dbReference>
<keyword evidence="2 5" id="KW-0963">Cytoplasm</keyword>
<keyword evidence="4 5" id="KW-0143">Chaperone</keyword>
<protein>
    <recommendedName>
        <fullName evidence="5">Urease accessory protein UreE</fullName>
    </recommendedName>
</protein>
<evidence type="ECO:0000256" key="5">
    <source>
        <dbReference type="HAMAP-Rule" id="MF_00822"/>
    </source>
</evidence>
<gene>
    <name evidence="5 9" type="primary">ureE</name>
</gene>
<organism evidence="8 9">
    <name type="scientific">Derxia gummosa DSM 723</name>
    <dbReference type="NCBI Taxonomy" id="1121388"/>
    <lineage>
        <taxon>Bacteria</taxon>
        <taxon>Pseudomonadati</taxon>
        <taxon>Pseudomonadota</taxon>
        <taxon>Betaproteobacteria</taxon>
        <taxon>Burkholderiales</taxon>
        <taxon>Alcaligenaceae</taxon>
        <taxon>Derxia</taxon>
    </lineage>
</organism>
<dbReference type="GO" id="GO:0019627">
    <property type="term" value="P:urea metabolic process"/>
    <property type="evidence" value="ECO:0007669"/>
    <property type="project" value="InterPro"/>
</dbReference>
<dbReference type="GO" id="GO:0016151">
    <property type="term" value="F:nickel cation binding"/>
    <property type="evidence" value="ECO:0007669"/>
    <property type="project" value="UniProtKB-UniRule"/>
</dbReference>
<dbReference type="NCBIfam" id="NF009751">
    <property type="entry name" value="PRK13261.1-1"/>
    <property type="match status" value="1"/>
</dbReference>
<evidence type="ECO:0000313" key="9">
    <source>
        <dbReference type="RefSeq" id="WP_051379004.1"/>
    </source>
</evidence>
<keyword evidence="3 5" id="KW-0533">Nickel</keyword>
<dbReference type="Pfam" id="PF02814">
    <property type="entry name" value="UreE_N"/>
    <property type="match status" value="1"/>
</dbReference>
<comment type="function">
    <text evidence="5">Involved in urease metallocenter assembly. Binds nickel. Probably functions as a nickel donor during metallocenter assembly.</text>
</comment>
<dbReference type="Gene3D" id="3.30.70.790">
    <property type="entry name" value="UreE, C-terminal domain"/>
    <property type="match status" value="1"/>
</dbReference>
<dbReference type="OrthoDB" id="5421304at2"/>
<sequence length="182" mass="19508">MLQVRTVSSSPAPADGLRRLRLPFDARQRSRLAATLADGTAVALALPRGTVLHDGDQLVASTGEHLLVEAEAEPVMRVTALSPYLLMRALYHLANRHVAVQIAEDHLLIERDPVLARMLAGLGAEVVADEAPFDPETGAYAHSHGADAHGHHHHADEFDPVSASVGEQLSIEAHARRARGEA</sequence>
<dbReference type="CDD" id="cd00571">
    <property type="entry name" value="UreE"/>
    <property type="match status" value="1"/>
</dbReference>